<comment type="caution">
    <text evidence="1">The sequence shown here is derived from an EMBL/GenBank/DDBJ whole genome shotgun (WGS) entry which is preliminary data.</text>
</comment>
<name>A0ACB6FM03_9PLEO</name>
<gene>
    <name evidence="1" type="ORF">AG0111_0g5758</name>
</gene>
<proteinExistence type="predicted"/>
<dbReference type="Proteomes" id="UP000293547">
    <property type="component" value="Unassembled WGS sequence"/>
</dbReference>
<dbReference type="EMBL" id="PDWZ02000005">
    <property type="protein sequence ID" value="KAB2105400.1"/>
    <property type="molecule type" value="Genomic_DNA"/>
</dbReference>
<sequence length="107" mass="11732">MKTSKQEGNRLHHLTQEAREHPHLSSDISPNLGKLADIEPGKRVVRYQLPSGHICVTGRVAVDVIPQTASSVLHWLQPPAIDLPAGIVVQQWVLADSSDVEADKFKA</sequence>
<evidence type="ECO:0000313" key="1">
    <source>
        <dbReference type="EMBL" id="KAB2105400.1"/>
    </source>
</evidence>
<organism evidence="1 2">
    <name type="scientific">Alternaria gaisen</name>
    <dbReference type="NCBI Taxonomy" id="167740"/>
    <lineage>
        <taxon>Eukaryota</taxon>
        <taxon>Fungi</taxon>
        <taxon>Dikarya</taxon>
        <taxon>Ascomycota</taxon>
        <taxon>Pezizomycotina</taxon>
        <taxon>Dothideomycetes</taxon>
        <taxon>Pleosporomycetidae</taxon>
        <taxon>Pleosporales</taxon>
        <taxon>Pleosporineae</taxon>
        <taxon>Pleosporaceae</taxon>
        <taxon>Alternaria</taxon>
        <taxon>Alternaria sect. Alternaria</taxon>
    </lineage>
</organism>
<accession>A0ACB6FM03</accession>
<evidence type="ECO:0000313" key="2">
    <source>
        <dbReference type="Proteomes" id="UP000293547"/>
    </source>
</evidence>
<keyword evidence="2" id="KW-1185">Reference proteome</keyword>
<protein>
    <submittedName>
        <fullName evidence="1">Uncharacterized protein</fullName>
    </submittedName>
</protein>
<reference evidence="1 2" key="1">
    <citation type="journal article" date="2019" name="bioRxiv">
        <title>Genomics, evolutionary history and diagnostics of the Alternaria alternata species group including apple and Asian pear pathotypes.</title>
        <authorList>
            <person name="Armitage A.D."/>
            <person name="Cockerton H.M."/>
            <person name="Sreenivasaprasad S."/>
            <person name="Woodhall J.W."/>
            <person name="Lane C.R."/>
            <person name="Harrison R.J."/>
            <person name="Clarkson J.P."/>
        </authorList>
    </citation>
    <scope>NUCLEOTIDE SEQUENCE [LARGE SCALE GENOMIC DNA]</scope>
    <source>
        <strain evidence="1 2">FERA 650</strain>
    </source>
</reference>